<dbReference type="FunFam" id="3.40.50.300:FF:000001">
    <property type="entry name" value="ATP-dependent zinc metalloprotease FtsH"/>
    <property type="match status" value="1"/>
</dbReference>
<comment type="subcellular location">
    <subcellularLocation>
        <location evidence="15">Cell membrane</location>
        <topology evidence="15">Multi-pass membrane protein</topology>
        <orientation evidence="15">Cytoplasmic side</orientation>
    </subcellularLocation>
    <subcellularLocation>
        <location evidence="1">Membrane</location>
    </subcellularLocation>
</comment>
<keyword evidence="7 15" id="KW-0547">Nucleotide-binding</keyword>
<dbReference type="InterPro" id="IPR003959">
    <property type="entry name" value="ATPase_AAA_core"/>
</dbReference>
<dbReference type="PANTHER" id="PTHR23076:SF97">
    <property type="entry name" value="ATP-DEPENDENT ZINC METALLOPROTEASE YME1L1"/>
    <property type="match status" value="1"/>
</dbReference>
<keyword evidence="9 15" id="KW-0862">Zinc</keyword>
<comment type="function">
    <text evidence="15">Acts as a processive, ATP-dependent zinc metallopeptidase for both cytoplasmic and membrane proteins. Plays a role in the quality control of integral membrane proteins.</text>
</comment>
<dbReference type="GO" id="GO:0006508">
    <property type="term" value="P:proteolysis"/>
    <property type="evidence" value="ECO:0007669"/>
    <property type="project" value="UniProtKB-KW"/>
</dbReference>
<dbReference type="GO" id="GO:0004222">
    <property type="term" value="F:metalloendopeptidase activity"/>
    <property type="evidence" value="ECO:0007669"/>
    <property type="project" value="InterPro"/>
</dbReference>
<dbReference type="AlphaFoldDB" id="A0A5N6A8U9"/>
<evidence type="ECO:0000256" key="16">
    <source>
        <dbReference type="RuleBase" id="RU003651"/>
    </source>
</evidence>
<keyword evidence="20" id="KW-1185">Reference proteome</keyword>
<keyword evidence="12 15" id="KW-0482">Metalloprotease</keyword>
<dbReference type="Gene3D" id="1.20.58.760">
    <property type="entry name" value="Peptidase M41"/>
    <property type="match status" value="1"/>
</dbReference>
<keyword evidence="8 15" id="KW-0378">Hydrolase</keyword>
<feature type="active site" evidence="15">
    <location>
        <position position="434"/>
    </location>
</feature>
<dbReference type="Pfam" id="PF17862">
    <property type="entry name" value="AAA_lid_3"/>
    <property type="match status" value="1"/>
</dbReference>
<dbReference type="GO" id="GO:0004176">
    <property type="term" value="F:ATP-dependent peptidase activity"/>
    <property type="evidence" value="ECO:0007669"/>
    <property type="project" value="InterPro"/>
</dbReference>
<evidence type="ECO:0000256" key="15">
    <source>
        <dbReference type="HAMAP-Rule" id="MF_01458"/>
    </source>
</evidence>
<keyword evidence="6 15" id="KW-0479">Metal-binding</keyword>
<keyword evidence="11 15" id="KW-1133">Transmembrane helix</keyword>
<comment type="cofactor">
    <cofactor evidence="15">
        <name>Zn(2+)</name>
        <dbReference type="ChEBI" id="CHEBI:29105"/>
    </cofactor>
    <text evidence="15">Binds 1 zinc ion per subunit.</text>
</comment>
<dbReference type="InterPro" id="IPR041569">
    <property type="entry name" value="AAA_lid_3"/>
</dbReference>
<dbReference type="FunFam" id="1.20.58.760:FF:000002">
    <property type="entry name" value="ATP-dependent zinc metalloprotease FtsH"/>
    <property type="match status" value="1"/>
</dbReference>
<dbReference type="EMBL" id="VDLY02000011">
    <property type="protein sequence ID" value="KAB8163908.1"/>
    <property type="molecule type" value="Genomic_DNA"/>
</dbReference>
<evidence type="ECO:0000256" key="7">
    <source>
        <dbReference type="ARBA" id="ARBA00022741"/>
    </source>
</evidence>
<protein>
    <recommendedName>
        <fullName evidence="15">ATP-dependent zinc metalloprotease FtsH</fullName>
        <ecNumber evidence="15">3.4.24.-</ecNumber>
    </recommendedName>
</protein>
<dbReference type="SUPFAM" id="SSF52540">
    <property type="entry name" value="P-loop containing nucleoside triphosphate hydrolases"/>
    <property type="match status" value="1"/>
</dbReference>
<dbReference type="SMART" id="SM00382">
    <property type="entry name" value="AAA"/>
    <property type="match status" value="1"/>
</dbReference>
<keyword evidence="10 15" id="KW-0067">ATP-binding</keyword>
<dbReference type="RefSeq" id="WP_139669913.1">
    <property type="nucleotide sequence ID" value="NZ_VDLY02000011.1"/>
</dbReference>
<dbReference type="Gene3D" id="1.10.8.60">
    <property type="match status" value="1"/>
</dbReference>
<evidence type="ECO:0000259" key="18">
    <source>
        <dbReference type="SMART" id="SM00382"/>
    </source>
</evidence>
<feature type="compositionally biased region" description="Low complexity" evidence="17">
    <location>
        <begin position="646"/>
        <end position="656"/>
    </location>
</feature>
<dbReference type="PANTHER" id="PTHR23076">
    <property type="entry name" value="METALLOPROTEASE M41 FTSH"/>
    <property type="match status" value="1"/>
</dbReference>
<evidence type="ECO:0000256" key="4">
    <source>
        <dbReference type="ARBA" id="ARBA00022670"/>
    </source>
</evidence>
<dbReference type="InterPro" id="IPR037219">
    <property type="entry name" value="Peptidase_M41-like"/>
</dbReference>
<dbReference type="InterPro" id="IPR000642">
    <property type="entry name" value="Peptidase_M41"/>
</dbReference>
<feature type="binding site" evidence="15">
    <location>
        <position position="437"/>
    </location>
    <ligand>
        <name>Zn(2+)</name>
        <dbReference type="ChEBI" id="CHEBI:29105"/>
        <note>catalytic</note>
    </ligand>
</feature>
<reference evidence="19" key="1">
    <citation type="submission" date="2019-10" db="EMBL/GenBank/DDBJ databases">
        <title>Nonomuraea sp. nov., isolated from Phyllanthus amarus.</title>
        <authorList>
            <person name="Klykleung N."/>
            <person name="Tanasupawat S."/>
        </authorList>
    </citation>
    <scope>NUCLEOTIDE SEQUENCE [LARGE SCALE GENOMIC DNA]</scope>
    <source>
        <strain evidence="19">3MP-10</strain>
    </source>
</reference>
<evidence type="ECO:0000256" key="12">
    <source>
        <dbReference type="ARBA" id="ARBA00023049"/>
    </source>
</evidence>
<evidence type="ECO:0000256" key="17">
    <source>
        <dbReference type="SAM" id="MobiDB-lite"/>
    </source>
</evidence>
<gene>
    <name evidence="19" type="primary">hflB</name>
    <name evidence="15" type="synonym">ftsH</name>
    <name evidence="19" type="ORF">FH607_018070</name>
</gene>
<dbReference type="Gene3D" id="3.40.50.300">
    <property type="entry name" value="P-loop containing nucleotide triphosphate hydrolases"/>
    <property type="match status" value="1"/>
</dbReference>
<dbReference type="GO" id="GO:0030163">
    <property type="term" value="P:protein catabolic process"/>
    <property type="evidence" value="ECO:0007669"/>
    <property type="project" value="UniProtKB-UniRule"/>
</dbReference>
<dbReference type="OrthoDB" id="9809379at2"/>
<evidence type="ECO:0000256" key="13">
    <source>
        <dbReference type="ARBA" id="ARBA00023136"/>
    </source>
</evidence>
<keyword evidence="4 15" id="KW-0645">Protease</keyword>
<evidence type="ECO:0000256" key="14">
    <source>
        <dbReference type="ARBA" id="ARBA00061570"/>
    </source>
</evidence>
<dbReference type="InterPro" id="IPR003960">
    <property type="entry name" value="ATPase_AAA_CS"/>
</dbReference>
<dbReference type="InterPro" id="IPR005936">
    <property type="entry name" value="FtsH"/>
</dbReference>
<dbReference type="HAMAP" id="MF_01458">
    <property type="entry name" value="FtsH"/>
    <property type="match status" value="1"/>
</dbReference>
<dbReference type="GO" id="GO:0005524">
    <property type="term" value="F:ATP binding"/>
    <property type="evidence" value="ECO:0007669"/>
    <property type="project" value="UniProtKB-UniRule"/>
</dbReference>
<evidence type="ECO:0000256" key="6">
    <source>
        <dbReference type="ARBA" id="ARBA00022723"/>
    </source>
</evidence>
<comment type="similarity">
    <text evidence="14 15">In the central section; belongs to the AAA ATPase family.</text>
</comment>
<dbReference type="EC" id="3.4.24.-" evidence="15"/>
<keyword evidence="5 15" id="KW-0812">Transmembrane</keyword>
<comment type="similarity">
    <text evidence="2 15">In the C-terminal section; belongs to the peptidase M41 family.</text>
</comment>
<keyword evidence="13 15" id="KW-0472">Membrane</keyword>
<dbReference type="PROSITE" id="PS00674">
    <property type="entry name" value="AAA"/>
    <property type="match status" value="1"/>
</dbReference>
<dbReference type="NCBIfam" id="TIGR01241">
    <property type="entry name" value="FtsH_fam"/>
    <property type="match status" value="1"/>
</dbReference>
<evidence type="ECO:0000256" key="3">
    <source>
        <dbReference type="ARBA" id="ARBA00022475"/>
    </source>
</evidence>
<feature type="region of interest" description="Disordered" evidence="17">
    <location>
        <begin position="616"/>
        <end position="689"/>
    </location>
</feature>
<dbReference type="InterPro" id="IPR011546">
    <property type="entry name" value="Pept_M41_FtsH_extracell"/>
</dbReference>
<dbReference type="GO" id="GO:0016887">
    <property type="term" value="F:ATP hydrolysis activity"/>
    <property type="evidence" value="ECO:0007669"/>
    <property type="project" value="UniProtKB-UniRule"/>
</dbReference>
<evidence type="ECO:0000256" key="1">
    <source>
        <dbReference type="ARBA" id="ARBA00004370"/>
    </source>
</evidence>
<feature type="binding site" evidence="15">
    <location>
        <begin position="211"/>
        <end position="218"/>
    </location>
    <ligand>
        <name>ATP</name>
        <dbReference type="ChEBI" id="CHEBI:30616"/>
    </ligand>
</feature>
<evidence type="ECO:0000256" key="9">
    <source>
        <dbReference type="ARBA" id="ARBA00022833"/>
    </source>
</evidence>
<dbReference type="Pfam" id="PF01434">
    <property type="entry name" value="Peptidase_M41"/>
    <property type="match status" value="1"/>
</dbReference>
<dbReference type="InterPro" id="IPR003593">
    <property type="entry name" value="AAA+_ATPase"/>
</dbReference>
<dbReference type="CDD" id="cd19501">
    <property type="entry name" value="RecA-like_FtsH"/>
    <property type="match status" value="1"/>
</dbReference>
<evidence type="ECO:0000313" key="20">
    <source>
        <dbReference type="Proteomes" id="UP000314251"/>
    </source>
</evidence>
<keyword evidence="3 15" id="KW-1003">Cell membrane</keyword>
<dbReference type="Proteomes" id="UP000314251">
    <property type="component" value="Unassembled WGS sequence"/>
</dbReference>
<feature type="domain" description="AAA+ ATPase" evidence="18">
    <location>
        <begin position="203"/>
        <end position="342"/>
    </location>
</feature>
<sequence>MDVKRYFRGPVMWIVLAVLAVILLMQVFSSSEGYKKVDTGEVVQAINQNQVRSAELTTGDEQTIRIELAEGQEIEGSDKVQANYIDGQGEDLAQTLQARFQDDRLADGYTVSPKSQNPFVGMLLSILPFLLIIVVFLFLMNQMQGGGSRVMNFGKSKAKLITKDTPKTTFDDVAGSDEAVEELQEIKEFLQEPAKFQAVGAKIPKGVLLYGPPGTGKTLLARAVAGEAGVPFYSISGSDFVEMFVGVGASRVRDLFEQAKANAPAIVFVDEIDAVGRHRGAGMGGGHDEREQTLNQLLVEMDGFDVKGGVILIAATNRPDILDPALLRPGRFDRQIAVDRPDMQGRLEILKVHQKGKPVAPDVDLAAVARRTPGFTGADLNNVLNEAALLAARGNAKLIDNKFLDEAIDRVVAGPQKRTRIMSQKEKMITAYHEGGHALVAAASPNSDPVHKVTILSRGRALGYTMVLPEEDKYSTTRNEMLDRLAYMMGGRAAEELVFHDPTTGAGDDIEKATSTARAMVTQYGMTERLGAIKFGSDNSEPFLGKEMSHQRDYSEEVAGLVDEEVKKLIESAHNEAWEILVENRDVLDNLVLALLEKETLNKEELAEVFRPVVKRPPRPAWTGSTRRAPSTRPPVTFPTKEISMANGSANGATNGASGGASNGAASGAGLESGGQSPLDKSPEPRPED</sequence>
<comment type="caution">
    <text evidence="15">Lacks conserved residue(s) required for the propagation of feature annotation.</text>
</comment>
<feature type="transmembrane region" description="Helical" evidence="15">
    <location>
        <begin position="119"/>
        <end position="139"/>
    </location>
</feature>
<evidence type="ECO:0000256" key="11">
    <source>
        <dbReference type="ARBA" id="ARBA00022989"/>
    </source>
</evidence>
<feature type="binding site" evidence="15">
    <location>
        <position position="433"/>
    </location>
    <ligand>
        <name>Zn(2+)</name>
        <dbReference type="ChEBI" id="CHEBI:29105"/>
        <note>catalytic</note>
    </ligand>
</feature>
<dbReference type="InterPro" id="IPR027417">
    <property type="entry name" value="P-loop_NTPase"/>
</dbReference>
<organism evidence="19 20">
    <name type="scientific">Streptomyces mimosae</name>
    <dbReference type="NCBI Taxonomy" id="2586635"/>
    <lineage>
        <taxon>Bacteria</taxon>
        <taxon>Bacillati</taxon>
        <taxon>Actinomycetota</taxon>
        <taxon>Actinomycetes</taxon>
        <taxon>Kitasatosporales</taxon>
        <taxon>Streptomycetaceae</taxon>
        <taxon>Streptomyces</taxon>
    </lineage>
</organism>
<comment type="subunit">
    <text evidence="15">Homohexamer.</text>
</comment>
<dbReference type="FunFam" id="1.10.8.60:FF:000001">
    <property type="entry name" value="ATP-dependent zinc metalloprotease FtsH"/>
    <property type="match status" value="1"/>
</dbReference>
<evidence type="ECO:0000256" key="5">
    <source>
        <dbReference type="ARBA" id="ARBA00022692"/>
    </source>
</evidence>
<evidence type="ECO:0000256" key="10">
    <source>
        <dbReference type="ARBA" id="ARBA00022840"/>
    </source>
</evidence>
<dbReference type="SUPFAM" id="SSF140990">
    <property type="entry name" value="FtsH protease domain-like"/>
    <property type="match status" value="1"/>
</dbReference>
<accession>A0A5N6A8U9</accession>
<dbReference type="Pfam" id="PF06480">
    <property type="entry name" value="FtsH_ext"/>
    <property type="match status" value="1"/>
</dbReference>
<feature type="binding site" evidence="15">
    <location>
        <position position="509"/>
    </location>
    <ligand>
        <name>Zn(2+)</name>
        <dbReference type="ChEBI" id="CHEBI:29105"/>
        <note>catalytic</note>
    </ligand>
</feature>
<dbReference type="GO" id="GO:0008270">
    <property type="term" value="F:zinc ion binding"/>
    <property type="evidence" value="ECO:0007669"/>
    <property type="project" value="UniProtKB-UniRule"/>
</dbReference>
<proteinExistence type="inferred from homology"/>
<evidence type="ECO:0000256" key="2">
    <source>
        <dbReference type="ARBA" id="ARBA00010044"/>
    </source>
</evidence>
<dbReference type="GO" id="GO:0005886">
    <property type="term" value="C:plasma membrane"/>
    <property type="evidence" value="ECO:0007669"/>
    <property type="project" value="UniProtKB-SubCell"/>
</dbReference>
<name>A0A5N6A8U9_9ACTN</name>
<comment type="caution">
    <text evidence="19">The sequence shown here is derived from an EMBL/GenBank/DDBJ whole genome shotgun (WGS) entry which is preliminary data.</text>
</comment>
<evidence type="ECO:0000313" key="19">
    <source>
        <dbReference type="EMBL" id="KAB8163908.1"/>
    </source>
</evidence>
<dbReference type="Pfam" id="PF00004">
    <property type="entry name" value="AAA"/>
    <property type="match status" value="1"/>
</dbReference>
<comment type="similarity">
    <text evidence="16">Belongs to the AAA ATPase family.</text>
</comment>
<evidence type="ECO:0000256" key="8">
    <source>
        <dbReference type="ARBA" id="ARBA00022801"/>
    </source>
</evidence>